<comment type="caution">
    <text evidence="1">The sequence shown here is derived from an EMBL/GenBank/DDBJ whole genome shotgun (WGS) entry which is preliminary data.</text>
</comment>
<organism evidence="1 2">
    <name type="scientific">Citrus sinensis</name>
    <name type="common">Sweet orange</name>
    <name type="synonym">Citrus aurantium var. sinensis</name>
    <dbReference type="NCBI Taxonomy" id="2711"/>
    <lineage>
        <taxon>Eukaryota</taxon>
        <taxon>Viridiplantae</taxon>
        <taxon>Streptophyta</taxon>
        <taxon>Embryophyta</taxon>
        <taxon>Tracheophyta</taxon>
        <taxon>Spermatophyta</taxon>
        <taxon>Magnoliopsida</taxon>
        <taxon>eudicotyledons</taxon>
        <taxon>Gunneridae</taxon>
        <taxon>Pentapetalae</taxon>
        <taxon>rosids</taxon>
        <taxon>malvids</taxon>
        <taxon>Sapindales</taxon>
        <taxon>Rutaceae</taxon>
        <taxon>Aurantioideae</taxon>
        <taxon>Citrus</taxon>
    </lineage>
</organism>
<name>A0ACB8NQE1_CITSI</name>
<evidence type="ECO:0000313" key="1">
    <source>
        <dbReference type="EMBL" id="KAH9799730.1"/>
    </source>
</evidence>
<dbReference type="EMBL" id="CM039170">
    <property type="protein sequence ID" value="KAH9799730.1"/>
    <property type="molecule type" value="Genomic_DNA"/>
</dbReference>
<keyword evidence="2" id="KW-1185">Reference proteome</keyword>
<accession>A0ACB8NQE1</accession>
<sequence length="260" mass="26722">MARFHSHPPPTLSISPFFLLCLSSTYHDDFSITDCDSNLFPQDYSPPPPPVSCTDDLDGIGTLDSTCQIVSDLNLRRDVYISGKGNFEILTGVKFNCPVSGCSIAVNISGNFSLAVNSSIVSGTFELVAQNASFLNGSAVNTTGLAGDPPPQTSGTPQGIEGGSGGHGGRGACCLVDESKLPEDVWGGDAYSWSRGGTTSQEFDYGGGGGGRIKMVIDGYVVLDGSISADGGHKGGGGSGGSIYLIAYKIKGQGIAFLSS</sequence>
<gene>
    <name evidence="1" type="ORF">KPL71_000444</name>
</gene>
<proteinExistence type="predicted"/>
<evidence type="ECO:0000313" key="2">
    <source>
        <dbReference type="Proteomes" id="UP000829398"/>
    </source>
</evidence>
<dbReference type="Proteomes" id="UP000829398">
    <property type="component" value="Chromosome 1"/>
</dbReference>
<reference evidence="2" key="1">
    <citation type="journal article" date="2023" name="Hortic. Res.">
        <title>A chromosome-level phased genome enabling allele-level studies in sweet orange: a case study on citrus Huanglongbing tolerance.</title>
        <authorList>
            <person name="Wu B."/>
            <person name="Yu Q."/>
            <person name="Deng Z."/>
            <person name="Duan Y."/>
            <person name="Luo F."/>
            <person name="Gmitter F. Jr."/>
        </authorList>
    </citation>
    <scope>NUCLEOTIDE SEQUENCE [LARGE SCALE GENOMIC DNA]</scope>
    <source>
        <strain evidence="2">cv. Valencia</strain>
    </source>
</reference>
<protein>
    <submittedName>
        <fullName evidence="1">Uncharacterized protein</fullName>
    </submittedName>
</protein>